<sequence length="523" mass="57760">MSKKPRRKAVVNMAEAQEPRKNLPAASRALFAHARNDINIPHYSGALRPTDDVLIQRGKGIELYREVLRDGRAFTTLQKRKRALIAREWTVKAASEEAVDMRAAELVDRIFTRLPFDQITLNMLDATLMGFSVQDTVWDRDGFEIVPTKIQKIDQTRVVFDIDWKPRLLTRQHMLDGEPWPERKAIVHRFDQDDASDPYGFGLGRILFWHTLFKREGVAFWLKALERFAMPLPVAKYPVGTLPADQNRLLDALAGAIAGGAMAVPAGTEVMFAQAALSGTLTHESWCRYWDEQTAETVLGETLTTNVGGNGSRAAAEVHRDTKDELIDGDADLVSATLQDSVVRWICEYNIPDAHPPSIQRLRPSNVKAEEEAKTARAQRRAADINTLFKMQSNGFAPENMAEALTEIMERPIVVCTPVPPPSGSKPNAGSPSFAGPDQRPLLDQLIDASAPMRAAWIERIREAMDDLIARGGSLADLPDALLEIYPDLDTAELGALLGDAFALADLQGRASVIDDIGDGDAP</sequence>
<comment type="caution">
    <text evidence="1">The sequence shown here is derived from an EMBL/GenBank/DDBJ whole genome shotgun (WGS) entry which is preliminary data.</text>
</comment>
<proteinExistence type="predicted"/>
<dbReference type="InterPro" id="IPR009279">
    <property type="entry name" value="Portal_Mu"/>
</dbReference>
<gene>
    <name evidence="1" type="ORF">EV666_102171</name>
</gene>
<name>A0A4R2GWK5_9HYPH</name>
<dbReference type="Proteomes" id="UP000294881">
    <property type="component" value="Unassembled WGS sequence"/>
</dbReference>
<reference evidence="1 2" key="1">
    <citation type="submission" date="2019-03" db="EMBL/GenBank/DDBJ databases">
        <title>Genomic Encyclopedia of Type Strains, Phase IV (KMG-IV): sequencing the most valuable type-strain genomes for metagenomic binning, comparative biology and taxonomic classification.</title>
        <authorList>
            <person name="Goeker M."/>
        </authorList>
    </citation>
    <scope>NUCLEOTIDE SEQUENCE [LARGE SCALE GENOMIC DNA]</scope>
    <source>
        <strain evidence="1 2">DSM 22958</strain>
    </source>
</reference>
<organism evidence="1 2">
    <name type="scientific">Camelimonas lactis</name>
    <dbReference type="NCBI Taxonomy" id="659006"/>
    <lineage>
        <taxon>Bacteria</taxon>
        <taxon>Pseudomonadati</taxon>
        <taxon>Pseudomonadota</taxon>
        <taxon>Alphaproteobacteria</taxon>
        <taxon>Hyphomicrobiales</taxon>
        <taxon>Chelatococcaceae</taxon>
        <taxon>Camelimonas</taxon>
    </lineage>
</organism>
<dbReference type="EMBL" id="SLWL01000002">
    <property type="protein sequence ID" value="TCO15193.1"/>
    <property type="molecule type" value="Genomic_DNA"/>
</dbReference>
<dbReference type="OrthoDB" id="9797300at2"/>
<dbReference type="RefSeq" id="WP_132003322.1">
    <property type="nucleotide sequence ID" value="NZ_JBHUNN010000002.1"/>
</dbReference>
<keyword evidence="2" id="KW-1185">Reference proteome</keyword>
<dbReference type="Pfam" id="PF06074">
    <property type="entry name" value="Portal_Mu"/>
    <property type="match status" value="1"/>
</dbReference>
<dbReference type="AlphaFoldDB" id="A0A4R2GWK5"/>
<evidence type="ECO:0000313" key="2">
    <source>
        <dbReference type="Proteomes" id="UP000294881"/>
    </source>
</evidence>
<accession>A0A4R2GWK5</accession>
<evidence type="ECO:0000313" key="1">
    <source>
        <dbReference type="EMBL" id="TCO15193.1"/>
    </source>
</evidence>
<protein>
    <submittedName>
        <fullName evidence="1">Phage gp29-like protein</fullName>
    </submittedName>
</protein>